<sequence length="485" mass="53976">MRVAYNSQITPQLKVWTQDQCHEMHLKSLEILERTGVIVHDEEALRVYKSGGAYIRNNKVFIPAWMVEEALRTAPERIVLRRQHKTVRLEENVVSYGLGTDLPFFQDYQTKKNRRALLSDVREAALVTDYLPNLDFVASLGVANDVTTRLADLYHFQAMYENSQKPLFMTATDRPNLQGLIDMAAAAVGSYEELKINPPFLLYTEPISPLVNSQEAIQKLMLAAEYEIPVTYASGITSGSTGPVTLAGNLTLGNAEGLAGLVLHQLVNPGAPFLYGIVAAPMDMATTICCYGGPEIPIYFCIVGEMGRYYKLPTFGQSGNSDSPLVDQQAAIEAMFSIFVAAQSGTNLVHDNGYIGNGLVGSLDMLVMCDECISMVNQYMKGMEVSPETLALDLVHQAGPAGDYRGLSKNMARWTPRYLNKMSFENWSRDPQTMGDKMKEQIDGILKNHKPVTVTEHVSEEFKRIIAEHEKRVALETPWQQKHIG</sequence>
<dbReference type="Pfam" id="PF06253">
    <property type="entry name" value="MTTB"/>
    <property type="match status" value="1"/>
</dbReference>
<dbReference type="Proteomes" id="UP000323521">
    <property type="component" value="Chromosome"/>
</dbReference>
<evidence type="ECO:0008006" key="6">
    <source>
        <dbReference type="Google" id="ProtNLM"/>
    </source>
</evidence>
<evidence type="ECO:0000313" key="5">
    <source>
        <dbReference type="Proteomes" id="UP000323521"/>
    </source>
</evidence>
<name>A0A3G1KWG4_FORW1</name>
<keyword evidence="3" id="KW-0808">Transferase</keyword>
<dbReference type="RefSeq" id="WP_148136107.1">
    <property type="nucleotide sequence ID" value="NZ_CP017634.1"/>
</dbReference>
<evidence type="ECO:0000256" key="2">
    <source>
        <dbReference type="ARBA" id="ARBA00022603"/>
    </source>
</evidence>
<evidence type="ECO:0000256" key="3">
    <source>
        <dbReference type="ARBA" id="ARBA00022679"/>
    </source>
</evidence>
<dbReference type="Gene3D" id="3.20.20.480">
    <property type="entry name" value="Trimethylamine methyltransferase-like"/>
    <property type="match status" value="1"/>
</dbReference>
<comment type="similarity">
    <text evidence="1">Belongs to the trimethylamine methyltransferase family.</text>
</comment>
<keyword evidence="5" id="KW-1185">Reference proteome</keyword>
<evidence type="ECO:0000256" key="1">
    <source>
        <dbReference type="ARBA" id="ARBA00007137"/>
    </source>
</evidence>
<dbReference type="InterPro" id="IPR010426">
    <property type="entry name" value="MTTB_MeTrfase"/>
</dbReference>
<dbReference type="KEGG" id="fwa:DCMF_20250"/>
<dbReference type="GO" id="GO:0032259">
    <property type="term" value="P:methylation"/>
    <property type="evidence" value="ECO:0007669"/>
    <property type="project" value="UniProtKB-KW"/>
</dbReference>
<dbReference type="GO" id="GO:0008168">
    <property type="term" value="F:methyltransferase activity"/>
    <property type="evidence" value="ECO:0007669"/>
    <property type="project" value="UniProtKB-KW"/>
</dbReference>
<dbReference type="InterPro" id="IPR038601">
    <property type="entry name" value="MttB-like_sf"/>
</dbReference>
<organism evidence="4 5">
    <name type="scientific">Formimonas warabiya</name>
    <dbReference type="NCBI Taxonomy" id="1761012"/>
    <lineage>
        <taxon>Bacteria</taxon>
        <taxon>Bacillati</taxon>
        <taxon>Bacillota</taxon>
        <taxon>Clostridia</taxon>
        <taxon>Eubacteriales</taxon>
        <taxon>Peptococcaceae</taxon>
        <taxon>Candidatus Formimonas</taxon>
    </lineage>
</organism>
<protein>
    <recommendedName>
        <fullName evidence="6">Trimethylamine methyltransferase</fullName>
    </recommendedName>
</protein>
<dbReference type="AlphaFoldDB" id="A0A3G1KWG4"/>
<reference evidence="4 5" key="1">
    <citation type="submission" date="2016-10" db="EMBL/GenBank/DDBJ databases">
        <title>Complete Genome Sequence of Peptococcaceae strain DCMF.</title>
        <authorList>
            <person name="Edwards R.J."/>
            <person name="Holland S.I."/>
            <person name="Deshpande N.P."/>
            <person name="Wong Y.K."/>
            <person name="Ertan H."/>
            <person name="Manefield M."/>
            <person name="Russell T.L."/>
            <person name="Lee M.J."/>
        </authorList>
    </citation>
    <scope>NUCLEOTIDE SEQUENCE [LARGE SCALE GENOMIC DNA]</scope>
    <source>
        <strain evidence="4 5">DCMF</strain>
    </source>
</reference>
<accession>A0A3G1KWG4</accession>
<gene>
    <name evidence="4" type="ORF">DCMF_20250</name>
</gene>
<proteinExistence type="inferred from homology"/>
<dbReference type="OrthoDB" id="5418352at2"/>
<dbReference type="EMBL" id="CP017634">
    <property type="protein sequence ID" value="ATW26786.1"/>
    <property type="molecule type" value="Genomic_DNA"/>
</dbReference>
<dbReference type="GO" id="GO:0015948">
    <property type="term" value="P:methanogenesis"/>
    <property type="evidence" value="ECO:0007669"/>
    <property type="project" value="InterPro"/>
</dbReference>
<evidence type="ECO:0000313" key="4">
    <source>
        <dbReference type="EMBL" id="ATW26786.1"/>
    </source>
</evidence>
<keyword evidence="2" id="KW-0489">Methyltransferase</keyword>